<dbReference type="Proteomes" id="UP001500575">
    <property type="component" value="Unassembled WGS sequence"/>
</dbReference>
<protein>
    <recommendedName>
        <fullName evidence="4">Glycosyltransferase RgtA/B/C/D-like domain-containing protein</fullName>
    </recommendedName>
</protein>
<keyword evidence="1" id="KW-0812">Transmembrane</keyword>
<gene>
    <name evidence="2" type="ORF">GCM10009843_08950</name>
</gene>
<dbReference type="EMBL" id="BAAAQQ010000002">
    <property type="protein sequence ID" value="GAA2117706.1"/>
    <property type="molecule type" value="Genomic_DNA"/>
</dbReference>
<organism evidence="2 3">
    <name type="scientific">Nocardioides bigeumensis</name>
    <dbReference type="NCBI Taxonomy" id="433657"/>
    <lineage>
        <taxon>Bacteria</taxon>
        <taxon>Bacillati</taxon>
        <taxon>Actinomycetota</taxon>
        <taxon>Actinomycetes</taxon>
        <taxon>Propionibacteriales</taxon>
        <taxon>Nocardioidaceae</taxon>
        <taxon>Nocardioides</taxon>
    </lineage>
</organism>
<dbReference type="RefSeq" id="WP_344302432.1">
    <property type="nucleotide sequence ID" value="NZ_BAAAQQ010000002.1"/>
</dbReference>
<sequence>MPTSPPRHVRVPAGIDPGRALLWGVGMLVLAHAAFRAWALYGGWFYLDDFNLLREALAEPLTLHSLLEPYNGHLMPGGRLLAEVVLASGGLDWTVAASLVLALQIAASAACWWMLSSLFGRSLGSVTLLLVYLTSALVVPALHWWTAAVNAVPLQLAMFLAVGAGARYLREGRLRWLLVTVLAVMVGLFFWEKAVLVLPLLGALAFGWYAEGGPLARLRTLLRTRWPAVVLGALLGAGYAAAYLSLAEQVGGQAAEESNVGLVQNAVGTTFGTGVVGGPWRWADFPEPAVGVDPPLWATQSAWVLIAAVVAYSFLRRERTLRAWIMLGGYLAVVVGLTVWGRGGAFGELLGLQPRYLSDVLPVAVICAGLAYLPLQGAAGSSRPREEPLLTRAAPRSLVVGLVLLVAVGGVVSSARFARIWHTTNPTEPYVSNLRQDLAAYGSVDLADTAVAEGVVPALFAPANQLSTYADLWGDGRMRFPEATGQLATLAPDGGIRRAAIELGVRSERGPARRCGWTVTERGRYIPLVGEAFEWTWWVRVGYLASKASPVTVVAGDSEVTTEVQRGLHELFVQVEGAFDKVHILGLEDGATMCVDIVEVGQVVPGGAWE</sequence>
<feature type="transmembrane region" description="Helical" evidence="1">
    <location>
        <begin position="296"/>
        <end position="314"/>
    </location>
</feature>
<feature type="transmembrane region" description="Helical" evidence="1">
    <location>
        <begin position="174"/>
        <end position="191"/>
    </location>
</feature>
<accession>A0ABN2XTQ2</accession>
<comment type="caution">
    <text evidence="2">The sequence shown here is derived from an EMBL/GenBank/DDBJ whole genome shotgun (WGS) entry which is preliminary data.</text>
</comment>
<keyword evidence="1" id="KW-1133">Transmembrane helix</keyword>
<feature type="transmembrane region" description="Helical" evidence="1">
    <location>
        <begin position="93"/>
        <end position="115"/>
    </location>
</feature>
<evidence type="ECO:0000313" key="2">
    <source>
        <dbReference type="EMBL" id="GAA2117706.1"/>
    </source>
</evidence>
<evidence type="ECO:0000256" key="1">
    <source>
        <dbReference type="SAM" id="Phobius"/>
    </source>
</evidence>
<feature type="transmembrane region" description="Helical" evidence="1">
    <location>
        <begin position="360"/>
        <end position="378"/>
    </location>
</feature>
<keyword evidence="1" id="KW-0472">Membrane</keyword>
<evidence type="ECO:0000313" key="3">
    <source>
        <dbReference type="Proteomes" id="UP001500575"/>
    </source>
</evidence>
<feature type="transmembrane region" description="Helical" evidence="1">
    <location>
        <begin position="151"/>
        <end position="169"/>
    </location>
</feature>
<feature type="transmembrane region" description="Helical" evidence="1">
    <location>
        <begin position="127"/>
        <end position="145"/>
    </location>
</feature>
<feature type="transmembrane region" description="Helical" evidence="1">
    <location>
        <begin position="321"/>
        <end position="340"/>
    </location>
</feature>
<feature type="transmembrane region" description="Helical" evidence="1">
    <location>
        <begin position="398"/>
        <end position="418"/>
    </location>
</feature>
<feature type="transmembrane region" description="Helical" evidence="1">
    <location>
        <begin position="228"/>
        <end position="246"/>
    </location>
</feature>
<proteinExistence type="predicted"/>
<name>A0ABN2XTQ2_9ACTN</name>
<keyword evidence="3" id="KW-1185">Reference proteome</keyword>
<feature type="transmembrane region" description="Helical" evidence="1">
    <location>
        <begin position="21"/>
        <end position="47"/>
    </location>
</feature>
<reference evidence="2 3" key="1">
    <citation type="journal article" date="2019" name="Int. J. Syst. Evol. Microbiol.">
        <title>The Global Catalogue of Microorganisms (GCM) 10K type strain sequencing project: providing services to taxonomists for standard genome sequencing and annotation.</title>
        <authorList>
            <consortium name="The Broad Institute Genomics Platform"/>
            <consortium name="The Broad Institute Genome Sequencing Center for Infectious Disease"/>
            <person name="Wu L."/>
            <person name="Ma J."/>
        </authorList>
    </citation>
    <scope>NUCLEOTIDE SEQUENCE [LARGE SCALE GENOMIC DNA]</scope>
    <source>
        <strain evidence="2 3">JCM 16021</strain>
    </source>
</reference>
<evidence type="ECO:0008006" key="4">
    <source>
        <dbReference type="Google" id="ProtNLM"/>
    </source>
</evidence>